<name>A0A9D4LGW9_DREPO</name>
<dbReference type="EMBL" id="JAIWYP010000003">
    <property type="protein sequence ID" value="KAH3857142.1"/>
    <property type="molecule type" value="Genomic_DNA"/>
</dbReference>
<feature type="compositionally biased region" description="Low complexity" evidence="1">
    <location>
        <begin position="31"/>
        <end position="41"/>
    </location>
</feature>
<dbReference type="Proteomes" id="UP000828390">
    <property type="component" value="Unassembled WGS sequence"/>
</dbReference>
<gene>
    <name evidence="3" type="ORF">DPMN_099742</name>
</gene>
<dbReference type="AlphaFoldDB" id="A0A9D4LGW9"/>
<feature type="signal peptide" evidence="2">
    <location>
        <begin position="1"/>
        <end position="18"/>
    </location>
</feature>
<accession>A0A9D4LGW9</accession>
<evidence type="ECO:0000313" key="3">
    <source>
        <dbReference type="EMBL" id="KAH3857142.1"/>
    </source>
</evidence>
<evidence type="ECO:0000256" key="1">
    <source>
        <dbReference type="SAM" id="MobiDB-lite"/>
    </source>
</evidence>
<comment type="caution">
    <text evidence="3">The sequence shown here is derived from an EMBL/GenBank/DDBJ whole genome shotgun (WGS) entry which is preliminary data.</text>
</comment>
<evidence type="ECO:0000256" key="2">
    <source>
        <dbReference type="SAM" id="SignalP"/>
    </source>
</evidence>
<feature type="region of interest" description="Disordered" evidence="1">
    <location>
        <begin position="31"/>
        <end position="52"/>
    </location>
</feature>
<reference evidence="3" key="1">
    <citation type="journal article" date="2019" name="bioRxiv">
        <title>The Genome of the Zebra Mussel, Dreissena polymorpha: A Resource for Invasive Species Research.</title>
        <authorList>
            <person name="McCartney M.A."/>
            <person name="Auch B."/>
            <person name="Kono T."/>
            <person name="Mallez S."/>
            <person name="Zhang Y."/>
            <person name="Obille A."/>
            <person name="Becker A."/>
            <person name="Abrahante J.E."/>
            <person name="Garbe J."/>
            <person name="Badalamenti J.P."/>
            <person name="Herman A."/>
            <person name="Mangelson H."/>
            <person name="Liachko I."/>
            <person name="Sullivan S."/>
            <person name="Sone E.D."/>
            <person name="Koren S."/>
            <person name="Silverstein K.A.T."/>
            <person name="Beckman K.B."/>
            <person name="Gohl D.M."/>
        </authorList>
    </citation>
    <scope>NUCLEOTIDE SEQUENCE</scope>
    <source>
        <strain evidence="3">Duluth1</strain>
        <tissue evidence="3">Whole animal</tissue>
    </source>
</reference>
<sequence>MLSVVFVIAVLAVGGTTAHVAVTTAPPAVTTAPPAGVSTTAQQAGKKCRETF</sequence>
<evidence type="ECO:0000313" key="4">
    <source>
        <dbReference type="Proteomes" id="UP000828390"/>
    </source>
</evidence>
<protein>
    <submittedName>
        <fullName evidence="3">Uncharacterized protein</fullName>
    </submittedName>
</protein>
<feature type="chain" id="PRO_5038899207" evidence="2">
    <location>
        <begin position="19"/>
        <end position="52"/>
    </location>
</feature>
<keyword evidence="2" id="KW-0732">Signal</keyword>
<reference evidence="3" key="2">
    <citation type="submission" date="2020-11" db="EMBL/GenBank/DDBJ databases">
        <authorList>
            <person name="McCartney M.A."/>
            <person name="Auch B."/>
            <person name="Kono T."/>
            <person name="Mallez S."/>
            <person name="Becker A."/>
            <person name="Gohl D.M."/>
            <person name="Silverstein K.A.T."/>
            <person name="Koren S."/>
            <person name="Bechman K.B."/>
            <person name="Herman A."/>
            <person name="Abrahante J.E."/>
            <person name="Garbe J."/>
        </authorList>
    </citation>
    <scope>NUCLEOTIDE SEQUENCE</scope>
    <source>
        <strain evidence="3">Duluth1</strain>
        <tissue evidence="3">Whole animal</tissue>
    </source>
</reference>
<proteinExistence type="predicted"/>
<organism evidence="3 4">
    <name type="scientific">Dreissena polymorpha</name>
    <name type="common">Zebra mussel</name>
    <name type="synonym">Mytilus polymorpha</name>
    <dbReference type="NCBI Taxonomy" id="45954"/>
    <lineage>
        <taxon>Eukaryota</taxon>
        <taxon>Metazoa</taxon>
        <taxon>Spiralia</taxon>
        <taxon>Lophotrochozoa</taxon>
        <taxon>Mollusca</taxon>
        <taxon>Bivalvia</taxon>
        <taxon>Autobranchia</taxon>
        <taxon>Heteroconchia</taxon>
        <taxon>Euheterodonta</taxon>
        <taxon>Imparidentia</taxon>
        <taxon>Neoheterodontei</taxon>
        <taxon>Myida</taxon>
        <taxon>Dreissenoidea</taxon>
        <taxon>Dreissenidae</taxon>
        <taxon>Dreissena</taxon>
    </lineage>
</organism>
<keyword evidence="4" id="KW-1185">Reference proteome</keyword>